<protein>
    <submittedName>
        <fullName evidence="2">Uncharacterized protein</fullName>
    </submittedName>
</protein>
<evidence type="ECO:0000313" key="2">
    <source>
        <dbReference type="EMBL" id="KAK1854739.1"/>
    </source>
</evidence>
<proteinExistence type="predicted"/>
<comment type="caution">
    <text evidence="2">The sequence shown here is derived from an EMBL/GenBank/DDBJ whole genome shotgun (WGS) entry which is preliminary data.</text>
</comment>
<evidence type="ECO:0000313" key="3">
    <source>
        <dbReference type="Proteomes" id="UP001243330"/>
    </source>
</evidence>
<reference evidence="2" key="1">
    <citation type="submission" date="2023-01" db="EMBL/GenBank/DDBJ databases">
        <title>Colletotrichum chrysophilum M932 genome sequence.</title>
        <authorList>
            <person name="Baroncelli R."/>
        </authorList>
    </citation>
    <scope>NUCLEOTIDE SEQUENCE</scope>
    <source>
        <strain evidence="2">M932</strain>
    </source>
</reference>
<sequence>MPISCRHAARTIKNPNQASQKDHTYEPVQHLQRHRPRASRSDPNPPSFPGRATTKRNLPSGYRTTPGARPLSSRFNTELTTRNLVPQSIREPSFQTESAPVGKPPPKKHATDPVDDILQAKNPITSKHLQRPHLQKGNG</sequence>
<feature type="region of interest" description="Disordered" evidence="1">
    <location>
        <begin position="1"/>
        <end position="113"/>
    </location>
</feature>
<gene>
    <name evidence="2" type="ORF">CCHR01_02665</name>
</gene>
<name>A0AAD9AWN5_9PEZI</name>
<evidence type="ECO:0000256" key="1">
    <source>
        <dbReference type="SAM" id="MobiDB-lite"/>
    </source>
</evidence>
<dbReference type="Proteomes" id="UP001243330">
    <property type="component" value="Unassembled WGS sequence"/>
</dbReference>
<accession>A0AAD9AWN5</accession>
<feature type="compositionally biased region" description="Polar residues" evidence="1">
    <location>
        <begin position="73"/>
        <end position="86"/>
    </location>
</feature>
<keyword evidence="3" id="KW-1185">Reference proteome</keyword>
<dbReference type="EMBL" id="JAQOWY010000032">
    <property type="protein sequence ID" value="KAK1854739.1"/>
    <property type="molecule type" value="Genomic_DNA"/>
</dbReference>
<organism evidence="2 3">
    <name type="scientific">Colletotrichum chrysophilum</name>
    <dbReference type="NCBI Taxonomy" id="1836956"/>
    <lineage>
        <taxon>Eukaryota</taxon>
        <taxon>Fungi</taxon>
        <taxon>Dikarya</taxon>
        <taxon>Ascomycota</taxon>
        <taxon>Pezizomycotina</taxon>
        <taxon>Sordariomycetes</taxon>
        <taxon>Hypocreomycetidae</taxon>
        <taxon>Glomerellales</taxon>
        <taxon>Glomerellaceae</taxon>
        <taxon>Colletotrichum</taxon>
        <taxon>Colletotrichum gloeosporioides species complex</taxon>
    </lineage>
</organism>
<dbReference type="AlphaFoldDB" id="A0AAD9AWN5"/>